<dbReference type="PANTHER" id="PTHR42683">
    <property type="entry name" value="ALDEHYDE REDUCTASE"/>
    <property type="match status" value="1"/>
</dbReference>
<keyword evidence="5" id="KW-1133">Transmembrane helix</keyword>
<protein>
    <submittedName>
        <fullName evidence="6">Uncharacterized protein</fullName>
    </submittedName>
</protein>
<dbReference type="InterPro" id="IPR036291">
    <property type="entry name" value="NAD(P)-bd_dom_sf"/>
</dbReference>
<reference evidence="6 7" key="1">
    <citation type="submission" date="2015-01" db="EMBL/GenBank/DDBJ databases">
        <title>Genome of allotetraploid Gossypium barbadense reveals genomic plasticity and fiber elongation in cotton evolution.</title>
        <authorList>
            <person name="Chen X."/>
            <person name="Liu X."/>
            <person name="Zhao B."/>
            <person name="Zheng H."/>
            <person name="Hu Y."/>
            <person name="Lu G."/>
            <person name="Yang C."/>
            <person name="Chen J."/>
            <person name="Shan C."/>
            <person name="Zhang L."/>
            <person name="Zhou Y."/>
            <person name="Wang L."/>
            <person name="Guo W."/>
            <person name="Bai Y."/>
            <person name="Ruan J."/>
            <person name="Shangguan X."/>
            <person name="Mao Y."/>
            <person name="Jiang J."/>
            <person name="Zhu Y."/>
            <person name="Lei J."/>
            <person name="Kang H."/>
            <person name="Chen S."/>
            <person name="He X."/>
            <person name="Wang R."/>
            <person name="Wang Y."/>
            <person name="Chen J."/>
            <person name="Wang L."/>
            <person name="Yu S."/>
            <person name="Wang B."/>
            <person name="Wei J."/>
            <person name="Song S."/>
            <person name="Lu X."/>
            <person name="Gao Z."/>
            <person name="Gu W."/>
            <person name="Deng X."/>
            <person name="Ma D."/>
            <person name="Wang S."/>
            <person name="Liang W."/>
            <person name="Fang L."/>
            <person name="Cai C."/>
            <person name="Zhu X."/>
            <person name="Zhou B."/>
            <person name="Zhang Y."/>
            <person name="Chen Z."/>
            <person name="Xu S."/>
            <person name="Zhu R."/>
            <person name="Wang S."/>
            <person name="Zhang T."/>
            <person name="Zhao G."/>
        </authorList>
    </citation>
    <scope>NUCLEOTIDE SEQUENCE [LARGE SCALE GENOMIC DNA]</scope>
    <source>
        <strain evidence="7">cv. Xinhai21</strain>
        <tissue evidence="6">Leaf</tissue>
    </source>
</reference>
<organism evidence="6 7">
    <name type="scientific">Gossypium barbadense</name>
    <name type="common">Sea Island cotton</name>
    <name type="synonym">Hibiscus barbadensis</name>
    <dbReference type="NCBI Taxonomy" id="3634"/>
    <lineage>
        <taxon>Eukaryota</taxon>
        <taxon>Viridiplantae</taxon>
        <taxon>Streptophyta</taxon>
        <taxon>Embryophyta</taxon>
        <taxon>Tracheophyta</taxon>
        <taxon>Spermatophyta</taxon>
        <taxon>Magnoliopsida</taxon>
        <taxon>eudicotyledons</taxon>
        <taxon>Gunneridae</taxon>
        <taxon>Pentapetalae</taxon>
        <taxon>rosids</taxon>
        <taxon>malvids</taxon>
        <taxon>Malvales</taxon>
        <taxon>Malvaceae</taxon>
        <taxon>Malvoideae</taxon>
        <taxon>Gossypium</taxon>
    </lineage>
</organism>
<proteinExistence type="inferred from homology"/>
<evidence type="ECO:0000313" key="6">
    <source>
        <dbReference type="EMBL" id="PPS17690.1"/>
    </source>
</evidence>
<sequence>MHGWSLHSCNSWANDLQNYSPKAKLMVNLESILALLALVMLLLLSTSPSKKTGALEHLGADSFLVSRDQDELQTVSATHPIMPLLGLLKSNGKLIMVGAPYEPLELPVFSLIIGRKTMSGSGIGGMKET</sequence>
<accession>A0A2P5YQ24</accession>
<evidence type="ECO:0000256" key="3">
    <source>
        <dbReference type="ARBA" id="ARBA00022833"/>
    </source>
</evidence>
<dbReference type="Proteomes" id="UP000239757">
    <property type="component" value="Unassembled WGS sequence"/>
</dbReference>
<evidence type="ECO:0000256" key="1">
    <source>
        <dbReference type="ARBA" id="ARBA00008072"/>
    </source>
</evidence>
<evidence type="ECO:0000256" key="5">
    <source>
        <dbReference type="SAM" id="Phobius"/>
    </source>
</evidence>
<evidence type="ECO:0000256" key="2">
    <source>
        <dbReference type="ARBA" id="ARBA00022723"/>
    </source>
</evidence>
<dbReference type="SUPFAM" id="SSF51735">
    <property type="entry name" value="NAD(P)-binding Rossmann-fold domains"/>
    <property type="match status" value="1"/>
</dbReference>
<dbReference type="InterPro" id="IPR047109">
    <property type="entry name" value="CAD-like"/>
</dbReference>
<keyword evidence="5" id="KW-0472">Membrane</keyword>
<dbReference type="EMBL" id="KZ662901">
    <property type="protein sequence ID" value="PPS17690.1"/>
    <property type="molecule type" value="Genomic_DNA"/>
</dbReference>
<gene>
    <name evidence="6" type="ORF">GOBAR_AA02879</name>
</gene>
<keyword evidence="2" id="KW-0479">Metal-binding</keyword>
<dbReference type="GO" id="GO:0046872">
    <property type="term" value="F:metal ion binding"/>
    <property type="evidence" value="ECO:0007669"/>
    <property type="project" value="UniProtKB-KW"/>
</dbReference>
<comment type="similarity">
    <text evidence="1">Belongs to the zinc-containing alcohol dehydrogenase family.</text>
</comment>
<dbReference type="AlphaFoldDB" id="A0A2P5YQ24"/>
<keyword evidence="4" id="KW-0560">Oxidoreductase</keyword>
<keyword evidence="3" id="KW-0862">Zinc</keyword>
<evidence type="ECO:0000256" key="4">
    <source>
        <dbReference type="ARBA" id="ARBA00023002"/>
    </source>
</evidence>
<name>A0A2P5YQ24_GOSBA</name>
<feature type="transmembrane region" description="Helical" evidence="5">
    <location>
        <begin position="25"/>
        <end position="44"/>
    </location>
</feature>
<dbReference type="Gene3D" id="3.40.50.720">
    <property type="entry name" value="NAD(P)-binding Rossmann-like Domain"/>
    <property type="match status" value="1"/>
</dbReference>
<keyword evidence="5" id="KW-0812">Transmembrane</keyword>
<dbReference type="OrthoDB" id="1879366at2759"/>
<dbReference type="GO" id="GO:0016616">
    <property type="term" value="F:oxidoreductase activity, acting on the CH-OH group of donors, NAD or NADP as acceptor"/>
    <property type="evidence" value="ECO:0007669"/>
    <property type="project" value="InterPro"/>
</dbReference>
<evidence type="ECO:0000313" key="7">
    <source>
        <dbReference type="Proteomes" id="UP000239757"/>
    </source>
</evidence>